<name>A0AAD9UYS0_ACRCE</name>
<protein>
    <submittedName>
        <fullName evidence="5">Ankyrin repeat domain-containing protein 55</fullName>
    </submittedName>
</protein>
<dbReference type="InterPro" id="IPR002110">
    <property type="entry name" value="Ankyrin_rpt"/>
</dbReference>
<feature type="repeat" description="ANK" evidence="3">
    <location>
        <begin position="117"/>
        <end position="149"/>
    </location>
</feature>
<feature type="region of interest" description="Disordered" evidence="4">
    <location>
        <begin position="1"/>
        <end position="42"/>
    </location>
</feature>
<feature type="repeat" description="ANK" evidence="3">
    <location>
        <begin position="288"/>
        <end position="320"/>
    </location>
</feature>
<accession>A0AAD9UYS0</accession>
<dbReference type="Gene3D" id="1.25.40.20">
    <property type="entry name" value="Ankyrin repeat-containing domain"/>
    <property type="match status" value="2"/>
</dbReference>
<feature type="repeat" description="ANK" evidence="3">
    <location>
        <begin position="218"/>
        <end position="250"/>
    </location>
</feature>
<gene>
    <name evidence="5" type="ORF">P5673_023593</name>
</gene>
<evidence type="ECO:0000256" key="4">
    <source>
        <dbReference type="SAM" id="MobiDB-lite"/>
    </source>
</evidence>
<evidence type="ECO:0000256" key="2">
    <source>
        <dbReference type="ARBA" id="ARBA00023043"/>
    </source>
</evidence>
<feature type="repeat" description="ANK" evidence="3">
    <location>
        <begin position="185"/>
        <end position="217"/>
    </location>
</feature>
<dbReference type="Pfam" id="PF00023">
    <property type="entry name" value="Ank"/>
    <property type="match status" value="1"/>
</dbReference>
<feature type="region of interest" description="Disordered" evidence="4">
    <location>
        <begin position="446"/>
        <end position="665"/>
    </location>
</feature>
<dbReference type="Proteomes" id="UP001249851">
    <property type="component" value="Unassembled WGS sequence"/>
</dbReference>
<evidence type="ECO:0000256" key="3">
    <source>
        <dbReference type="PROSITE-ProRule" id="PRU00023"/>
    </source>
</evidence>
<feature type="compositionally biased region" description="Acidic residues" evidence="4">
    <location>
        <begin position="629"/>
        <end position="638"/>
    </location>
</feature>
<feature type="compositionally biased region" description="Basic residues" evidence="4">
    <location>
        <begin position="650"/>
        <end position="659"/>
    </location>
</feature>
<keyword evidence="6" id="KW-1185">Reference proteome</keyword>
<evidence type="ECO:0000313" key="6">
    <source>
        <dbReference type="Proteomes" id="UP001249851"/>
    </source>
</evidence>
<sequence length="665" mass="72485">MPQLSDNPGVVKSESGVQLPPAMSNLSFGGPKDRPRGSICEPSMHTTTAGRVYLIHELVLKGDVQELRKELAKDMDLLEARNSQGMTPLFQSVSCNNLECVQFLVTSGANIDTRDNVGRTPVALAAYQGWHDGLYYLLAKGANCLIADNCGRLPLHAATYFSSEKSLDVLLQHLSIQDIEARDNEGMTALHWAAFHGRTGHVKLLVGKKADLLSRDTDGKLPLHWAAQNGFISTCKAMLEASNSYNLVNGKDFSGRTPIHLAAAAGQFHTLVELISVPHANSEAEDNEGRTPLHWAAATGHMQCVGLLLRFGCNKNAEDKHGGIPLDYAQQGHHSKCCQLLTNHDPNNPVGTSIPETGESTAEKVSVSNNGWHGAHRIKCFDEVYNRTRNDSLHSCMNGESDVAGCSSDEESRYPPQMALTPVPGSPVPSDVISRNHSARPPILPRFSFEENTSPMPRPSVYASPTLAPIKSKTMPERLRIDNIKPTPVKPSEIQPPSPSEAPLAPLKVTKTKQNSVVVTSQYPGTSSPREGGTPDNESGKQWARKVKLKADPLTPSPVSDHMDKSKDKRSSAGNIAGQMLPVISDNLSHLTQVQGTRRDQIEAKKKNRRKPSKNQSIPEKLDATPSGDLDEGIDEDNSSVKSIGIFKDKKPKKKKVRKVLSWNF</sequence>
<dbReference type="AlphaFoldDB" id="A0AAD9UYS0"/>
<feature type="repeat" description="ANK" evidence="3">
    <location>
        <begin position="254"/>
        <end position="287"/>
    </location>
</feature>
<dbReference type="InterPro" id="IPR036770">
    <property type="entry name" value="Ankyrin_rpt-contain_sf"/>
</dbReference>
<dbReference type="PANTHER" id="PTHR24198:SF165">
    <property type="entry name" value="ANKYRIN REPEAT-CONTAINING PROTEIN-RELATED"/>
    <property type="match status" value="1"/>
</dbReference>
<dbReference type="PANTHER" id="PTHR24198">
    <property type="entry name" value="ANKYRIN REPEAT AND PROTEIN KINASE DOMAIN-CONTAINING PROTEIN"/>
    <property type="match status" value="1"/>
</dbReference>
<feature type="compositionally biased region" description="Polar residues" evidence="4">
    <location>
        <begin position="512"/>
        <end position="529"/>
    </location>
</feature>
<reference evidence="5" key="2">
    <citation type="journal article" date="2023" name="Science">
        <title>Genomic signatures of disease resistance in endangered staghorn corals.</title>
        <authorList>
            <person name="Vollmer S.V."/>
            <person name="Selwyn J.D."/>
            <person name="Despard B.A."/>
            <person name="Roesel C.L."/>
        </authorList>
    </citation>
    <scope>NUCLEOTIDE SEQUENCE</scope>
    <source>
        <strain evidence="5">K2</strain>
    </source>
</reference>
<dbReference type="SMART" id="SM00248">
    <property type="entry name" value="ANK"/>
    <property type="match status" value="8"/>
</dbReference>
<feature type="repeat" description="ANK" evidence="3">
    <location>
        <begin position="84"/>
        <end position="116"/>
    </location>
</feature>
<evidence type="ECO:0000313" key="5">
    <source>
        <dbReference type="EMBL" id="KAK2554913.1"/>
    </source>
</evidence>
<dbReference type="Pfam" id="PF12796">
    <property type="entry name" value="Ank_2"/>
    <property type="match status" value="2"/>
</dbReference>
<organism evidence="5 6">
    <name type="scientific">Acropora cervicornis</name>
    <name type="common">Staghorn coral</name>
    <dbReference type="NCBI Taxonomy" id="6130"/>
    <lineage>
        <taxon>Eukaryota</taxon>
        <taxon>Metazoa</taxon>
        <taxon>Cnidaria</taxon>
        <taxon>Anthozoa</taxon>
        <taxon>Hexacorallia</taxon>
        <taxon>Scleractinia</taxon>
        <taxon>Astrocoeniina</taxon>
        <taxon>Acroporidae</taxon>
        <taxon>Acropora</taxon>
    </lineage>
</organism>
<feature type="compositionally biased region" description="Polar residues" evidence="4">
    <location>
        <begin position="586"/>
        <end position="596"/>
    </location>
</feature>
<reference evidence="5" key="1">
    <citation type="journal article" date="2023" name="G3 (Bethesda)">
        <title>Whole genome assembly and annotation of the endangered Caribbean coral Acropora cervicornis.</title>
        <authorList>
            <person name="Selwyn J.D."/>
            <person name="Vollmer S.V."/>
        </authorList>
    </citation>
    <scope>NUCLEOTIDE SEQUENCE</scope>
    <source>
        <strain evidence="5">K2</strain>
    </source>
</reference>
<comment type="caution">
    <text evidence="5">The sequence shown here is derived from an EMBL/GenBank/DDBJ whole genome shotgun (WGS) entry which is preliminary data.</text>
</comment>
<keyword evidence="2 3" id="KW-0040">ANK repeat</keyword>
<proteinExistence type="predicted"/>
<dbReference type="SUPFAM" id="SSF48403">
    <property type="entry name" value="Ankyrin repeat"/>
    <property type="match status" value="1"/>
</dbReference>
<dbReference type="EMBL" id="JARQWQ010000066">
    <property type="protein sequence ID" value="KAK2554913.1"/>
    <property type="molecule type" value="Genomic_DNA"/>
</dbReference>
<feature type="compositionally biased region" description="Basic and acidic residues" evidence="4">
    <location>
        <begin position="474"/>
        <end position="483"/>
    </location>
</feature>
<evidence type="ECO:0000256" key="1">
    <source>
        <dbReference type="ARBA" id="ARBA00022737"/>
    </source>
</evidence>
<dbReference type="PROSITE" id="PS50297">
    <property type="entry name" value="ANK_REP_REGION"/>
    <property type="match status" value="4"/>
</dbReference>
<feature type="compositionally biased region" description="Basic and acidic residues" evidence="4">
    <location>
        <begin position="561"/>
        <end position="571"/>
    </location>
</feature>
<dbReference type="PROSITE" id="PS50088">
    <property type="entry name" value="ANK_REPEAT"/>
    <property type="match status" value="6"/>
</dbReference>
<keyword evidence="1" id="KW-0677">Repeat</keyword>